<dbReference type="EMBL" id="JACVXB010000004">
    <property type="protein sequence ID" value="MBD0832695.1"/>
    <property type="molecule type" value="Genomic_DNA"/>
</dbReference>
<feature type="domain" description="DUF3857" evidence="2">
    <location>
        <begin position="74"/>
        <end position="199"/>
    </location>
</feature>
<dbReference type="Gene3D" id="2.60.40.3140">
    <property type="match status" value="1"/>
</dbReference>
<evidence type="ECO:0000259" key="1">
    <source>
        <dbReference type="Pfam" id="PF01841"/>
    </source>
</evidence>
<evidence type="ECO:0000313" key="4">
    <source>
        <dbReference type="Proteomes" id="UP000600588"/>
    </source>
</evidence>
<dbReference type="Pfam" id="PF01841">
    <property type="entry name" value="Transglut_core"/>
    <property type="match status" value="1"/>
</dbReference>
<dbReference type="RefSeq" id="WP_188230480.1">
    <property type="nucleotide sequence ID" value="NZ_JACVXB010000004.1"/>
</dbReference>
<sequence length="654" mass="75922">MTRFFTAFIFLLNLTVYSQEKYHSYTFDVKPEEITSNTFSKDSVANAFVIYEKGNSYVDPEDFKLKSEVICKLKILNREAFNQATIEIPLYHNDKNSESVNKIEAKTYNLENGKMVVSKLSRKDIHEEDYNEHYKLVKFALPNIKEGSVITYSYELSLPFMFNYQPWDFQSDIPKLYSEYNTSIPANWHYHIKLIGGKKLSVNESKKIDNCLTTYNGGAADCLIAKYVMKDIPAFTEEEYMTTKSNYLARIEYELKTFQDFNGMKNNYAKTWETVDTELKKEKSIGRQLTKSLDVHEFLPDSIINETQQLKKAKGIYAFVQNNYTWNGKYSIYNDDLSVKDLIEEKTGNVSSINILLHNLMKASNIDVKPVILSTRNNGFITEIFPVISEFNYLMIQTNINGKSYFLDATGKYLAFGQIPYRCLNNKGRLLDFENGSSWINIEPMSKSFSMIDTHLIINENNQITGTIKKRATGYFGLPLKEHYFSNESNYIETLESTLPQVELTNYKALTKAKNSTFFQESYDVNYHTDKINGVIYLNPFLDKFTKENPFKLQERSYPIDFGFKQNYIYQFKINLGENYSLLEKPEDINIALPNGEGLLKFSSVYADNSIQLLLKFSLNSPIYPSEYYPYLKEIFKKLVDIQQNSIFVLKPNS</sequence>
<reference evidence="3 4" key="1">
    <citation type="submission" date="2020-09" db="EMBL/GenBank/DDBJ databases">
        <title>TT11 complete genome.</title>
        <authorList>
            <person name="Wu Z."/>
        </authorList>
    </citation>
    <scope>NUCLEOTIDE SEQUENCE [LARGE SCALE GENOMIC DNA]</scope>
    <source>
        <strain evidence="3 4">TT11</strain>
    </source>
</reference>
<dbReference type="InterPro" id="IPR002931">
    <property type="entry name" value="Transglutaminase-like"/>
</dbReference>
<comment type="caution">
    <text evidence="3">The sequence shown here is derived from an EMBL/GenBank/DDBJ whole genome shotgun (WGS) entry which is preliminary data.</text>
</comment>
<dbReference type="Pfam" id="PF12969">
    <property type="entry name" value="DUF3857"/>
    <property type="match status" value="1"/>
</dbReference>
<organism evidence="3 4">
    <name type="scientific">Aestuariibaculum sediminum</name>
    <dbReference type="NCBI Taxonomy" id="2770637"/>
    <lineage>
        <taxon>Bacteria</taxon>
        <taxon>Pseudomonadati</taxon>
        <taxon>Bacteroidota</taxon>
        <taxon>Flavobacteriia</taxon>
        <taxon>Flavobacteriales</taxon>
        <taxon>Flavobacteriaceae</taxon>
    </lineage>
</organism>
<keyword evidence="4" id="KW-1185">Reference proteome</keyword>
<feature type="domain" description="Transglutaminase-like" evidence="1">
    <location>
        <begin position="305"/>
        <end position="378"/>
    </location>
</feature>
<evidence type="ECO:0000313" key="3">
    <source>
        <dbReference type="EMBL" id="MBD0832695.1"/>
    </source>
</evidence>
<dbReference type="Proteomes" id="UP000600588">
    <property type="component" value="Unassembled WGS sequence"/>
</dbReference>
<dbReference type="Gene3D" id="3.10.620.30">
    <property type="match status" value="1"/>
</dbReference>
<proteinExistence type="predicted"/>
<accession>A0A8J6U821</accession>
<dbReference type="AlphaFoldDB" id="A0A8J6U821"/>
<dbReference type="Gene3D" id="2.60.120.1130">
    <property type="match status" value="1"/>
</dbReference>
<protein>
    <submittedName>
        <fullName evidence="3">DUF3857 domain-containing protein</fullName>
    </submittedName>
</protein>
<name>A0A8J6U821_9FLAO</name>
<gene>
    <name evidence="3" type="ORF">ICJ83_11175</name>
</gene>
<evidence type="ECO:0000259" key="2">
    <source>
        <dbReference type="Pfam" id="PF12969"/>
    </source>
</evidence>
<dbReference type="InterPro" id="IPR024618">
    <property type="entry name" value="DUF3857"/>
</dbReference>